<feature type="region of interest" description="Disordered" evidence="1">
    <location>
        <begin position="207"/>
        <end position="247"/>
    </location>
</feature>
<protein>
    <submittedName>
        <fullName evidence="3">Uncharacterized protein</fullName>
    </submittedName>
</protein>
<evidence type="ECO:0000256" key="2">
    <source>
        <dbReference type="SAM" id="Phobius"/>
    </source>
</evidence>
<dbReference type="Proteomes" id="UP000800036">
    <property type="component" value="Unassembled WGS sequence"/>
</dbReference>
<keyword evidence="2" id="KW-0812">Transmembrane</keyword>
<organism evidence="3 4">
    <name type="scientific">Bimuria novae-zelandiae CBS 107.79</name>
    <dbReference type="NCBI Taxonomy" id="1447943"/>
    <lineage>
        <taxon>Eukaryota</taxon>
        <taxon>Fungi</taxon>
        <taxon>Dikarya</taxon>
        <taxon>Ascomycota</taxon>
        <taxon>Pezizomycotina</taxon>
        <taxon>Dothideomycetes</taxon>
        <taxon>Pleosporomycetidae</taxon>
        <taxon>Pleosporales</taxon>
        <taxon>Massarineae</taxon>
        <taxon>Didymosphaeriaceae</taxon>
        <taxon>Bimuria</taxon>
    </lineage>
</organism>
<feature type="transmembrane region" description="Helical" evidence="2">
    <location>
        <begin position="71"/>
        <end position="92"/>
    </location>
</feature>
<reference evidence="3" key="1">
    <citation type="journal article" date="2020" name="Stud. Mycol.">
        <title>101 Dothideomycetes genomes: a test case for predicting lifestyles and emergence of pathogens.</title>
        <authorList>
            <person name="Haridas S."/>
            <person name="Albert R."/>
            <person name="Binder M."/>
            <person name="Bloem J."/>
            <person name="Labutti K."/>
            <person name="Salamov A."/>
            <person name="Andreopoulos B."/>
            <person name="Baker S."/>
            <person name="Barry K."/>
            <person name="Bills G."/>
            <person name="Bluhm B."/>
            <person name="Cannon C."/>
            <person name="Castanera R."/>
            <person name="Culley D."/>
            <person name="Daum C."/>
            <person name="Ezra D."/>
            <person name="Gonzalez J."/>
            <person name="Henrissat B."/>
            <person name="Kuo A."/>
            <person name="Liang C."/>
            <person name="Lipzen A."/>
            <person name="Lutzoni F."/>
            <person name="Magnuson J."/>
            <person name="Mondo S."/>
            <person name="Nolan M."/>
            <person name="Ohm R."/>
            <person name="Pangilinan J."/>
            <person name="Park H.-J."/>
            <person name="Ramirez L."/>
            <person name="Alfaro M."/>
            <person name="Sun H."/>
            <person name="Tritt A."/>
            <person name="Yoshinaga Y."/>
            <person name="Zwiers L.-H."/>
            <person name="Turgeon B."/>
            <person name="Goodwin S."/>
            <person name="Spatafora J."/>
            <person name="Crous P."/>
            <person name="Grigoriev I."/>
        </authorList>
    </citation>
    <scope>NUCLEOTIDE SEQUENCE</scope>
    <source>
        <strain evidence="3">CBS 107.79</strain>
    </source>
</reference>
<evidence type="ECO:0000313" key="3">
    <source>
        <dbReference type="EMBL" id="KAF1979651.1"/>
    </source>
</evidence>
<feature type="transmembrane region" description="Helical" evidence="2">
    <location>
        <begin position="12"/>
        <end position="32"/>
    </location>
</feature>
<dbReference type="AlphaFoldDB" id="A0A6A5VQY7"/>
<accession>A0A6A5VQY7</accession>
<keyword evidence="4" id="KW-1185">Reference proteome</keyword>
<feature type="transmembrane region" description="Helical" evidence="2">
    <location>
        <begin position="154"/>
        <end position="175"/>
    </location>
</feature>
<dbReference type="OrthoDB" id="3779192at2759"/>
<gene>
    <name evidence="3" type="ORF">BU23DRAFT_594859</name>
</gene>
<evidence type="ECO:0000313" key="4">
    <source>
        <dbReference type="Proteomes" id="UP000800036"/>
    </source>
</evidence>
<feature type="transmembrane region" description="Helical" evidence="2">
    <location>
        <begin position="104"/>
        <end position="129"/>
    </location>
</feature>
<sequence length="271" mass="28688">MGSKVLLALVRVLVVVIALGVVGLGAFAKILIHDIEVRGNLIVNLTNMDSQGEDAAWRAFIRTAVGNQLRIWVAIATGSFSALATLLVLFGFHVQRMRLPTAFLLPLELLSALSMATAFAATLSLALSYPSALSNPNSSADLASFAMLLPLSRAYAIASGTGMFLGLTATMSFLIQAIHRLRDSKACSFEPTGSALSMSYGYQVPPVNDSRAGSPSQDEEKGLAGAAAAMGTGDSAQSKEESPVDWPLAVAQKMNVANIRPHRPWSEMPKK</sequence>
<keyword evidence="2" id="KW-1133">Transmembrane helix</keyword>
<keyword evidence="2" id="KW-0472">Membrane</keyword>
<name>A0A6A5VQY7_9PLEO</name>
<feature type="compositionally biased region" description="Low complexity" evidence="1">
    <location>
        <begin position="223"/>
        <end position="236"/>
    </location>
</feature>
<proteinExistence type="predicted"/>
<evidence type="ECO:0000256" key="1">
    <source>
        <dbReference type="SAM" id="MobiDB-lite"/>
    </source>
</evidence>
<dbReference type="EMBL" id="ML976657">
    <property type="protein sequence ID" value="KAF1979651.1"/>
    <property type="molecule type" value="Genomic_DNA"/>
</dbReference>